<protein>
    <submittedName>
        <fullName evidence="2">Uncharacterized protein</fullName>
    </submittedName>
</protein>
<comment type="caution">
    <text evidence="2">The sequence shown here is derived from an EMBL/GenBank/DDBJ whole genome shotgun (WGS) entry which is preliminary data.</text>
</comment>
<reference evidence="2 3" key="1">
    <citation type="journal article" date="2023" name="Sci. Data">
        <title>Genome assembly of the Korean intertidal mud-creeper Batillaria attramentaria.</title>
        <authorList>
            <person name="Patra A.K."/>
            <person name="Ho P.T."/>
            <person name="Jun S."/>
            <person name="Lee S.J."/>
            <person name="Kim Y."/>
            <person name="Won Y.J."/>
        </authorList>
    </citation>
    <scope>NUCLEOTIDE SEQUENCE [LARGE SCALE GENOMIC DNA]</scope>
    <source>
        <strain evidence="2">Wonlab-2016</strain>
    </source>
</reference>
<gene>
    <name evidence="2" type="ORF">BaRGS_00033636</name>
</gene>
<evidence type="ECO:0000313" key="3">
    <source>
        <dbReference type="Proteomes" id="UP001519460"/>
    </source>
</evidence>
<feature type="non-terminal residue" evidence="2">
    <location>
        <position position="1"/>
    </location>
</feature>
<feature type="compositionally biased region" description="Basic residues" evidence="1">
    <location>
        <begin position="11"/>
        <end position="26"/>
    </location>
</feature>
<evidence type="ECO:0000313" key="2">
    <source>
        <dbReference type="EMBL" id="KAK7475144.1"/>
    </source>
</evidence>
<sequence length="61" mass="7190">ALETLHEQHTRRAWPKCGKTKIPRHTPRPENQRKHPGNETHGRWNLIRPTEASARQAHQEI</sequence>
<feature type="compositionally biased region" description="Basic and acidic residues" evidence="1">
    <location>
        <begin position="1"/>
        <end position="10"/>
    </location>
</feature>
<feature type="region of interest" description="Disordered" evidence="1">
    <location>
        <begin position="1"/>
        <end position="61"/>
    </location>
</feature>
<dbReference type="AlphaFoldDB" id="A0ABD0JJM0"/>
<evidence type="ECO:0000256" key="1">
    <source>
        <dbReference type="SAM" id="MobiDB-lite"/>
    </source>
</evidence>
<dbReference type="EMBL" id="JACVVK020000414">
    <property type="protein sequence ID" value="KAK7475144.1"/>
    <property type="molecule type" value="Genomic_DNA"/>
</dbReference>
<proteinExistence type="predicted"/>
<feature type="compositionally biased region" description="Basic and acidic residues" evidence="1">
    <location>
        <begin position="27"/>
        <end position="42"/>
    </location>
</feature>
<dbReference type="Proteomes" id="UP001519460">
    <property type="component" value="Unassembled WGS sequence"/>
</dbReference>
<organism evidence="2 3">
    <name type="scientific">Batillaria attramentaria</name>
    <dbReference type="NCBI Taxonomy" id="370345"/>
    <lineage>
        <taxon>Eukaryota</taxon>
        <taxon>Metazoa</taxon>
        <taxon>Spiralia</taxon>
        <taxon>Lophotrochozoa</taxon>
        <taxon>Mollusca</taxon>
        <taxon>Gastropoda</taxon>
        <taxon>Caenogastropoda</taxon>
        <taxon>Sorbeoconcha</taxon>
        <taxon>Cerithioidea</taxon>
        <taxon>Batillariidae</taxon>
        <taxon>Batillaria</taxon>
    </lineage>
</organism>
<accession>A0ABD0JJM0</accession>
<keyword evidence="3" id="KW-1185">Reference proteome</keyword>
<name>A0ABD0JJM0_9CAEN</name>